<dbReference type="SUPFAM" id="SSF51735">
    <property type="entry name" value="NAD(P)-binding Rossmann-fold domains"/>
    <property type="match status" value="1"/>
</dbReference>
<dbReference type="PANTHER" id="PTHR47706">
    <property type="entry name" value="NMRA-LIKE FAMILY PROTEIN"/>
    <property type="match status" value="1"/>
</dbReference>
<protein>
    <submittedName>
        <fullName evidence="4">Isoflavone reductase family</fullName>
    </submittedName>
</protein>
<gene>
    <name evidence="4" type="ORF">TARUN_1288</name>
</gene>
<dbReference type="OrthoDB" id="419598at2759"/>
<evidence type="ECO:0000313" key="4">
    <source>
        <dbReference type="EMBL" id="RFU80917.1"/>
    </source>
</evidence>
<dbReference type="GO" id="GO:0016491">
    <property type="term" value="F:oxidoreductase activity"/>
    <property type="evidence" value="ECO:0007669"/>
    <property type="project" value="UniProtKB-KW"/>
</dbReference>
<feature type="domain" description="NmrA-like" evidence="3">
    <location>
        <begin position="15"/>
        <end position="145"/>
    </location>
</feature>
<keyword evidence="5" id="KW-1185">Reference proteome</keyword>
<name>A0A395NYP9_TRIAR</name>
<reference evidence="4 5" key="1">
    <citation type="journal article" date="2018" name="PLoS Pathog.">
        <title>Evolution of structural diversity of trichothecenes, a family of toxins produced by plant pathogenic and entomopathogenic fungi.</title>
        <authorList>
            <person name="Proctor R.H."/>
            <person name="McCormick S.P."/>
            <person name="Kim H.S."/>
            <person name="Cardoza R.E."/>
            <person name="Stanley A.M."/>
            <person name="Lindo L."/>
            <person name="Kelly A."/>
            <person name="Brown D.W."/>
            <person name="Lee T."/>
            <person name="Vaughan M.M."/>
            <person name="Alexander N.J."/>
            <person name="Busman M."/>
            <person name="Gutierrez S."/>
        </authorList>
    </citation>
    <scope>NUCLEOTIDE SEQUENCE [LARGE SCALE GENOMIC DNA]</scope>
    <source>
        <strain evidence="4 5">IBT 40837</strain>
    </source>
</reference>
<evidence type="ECO:0000259" key="3">
    <source>
        <dbReference type="Pfam" id="PF05368"/>
    </source>
</evidence>
<evidence type="ECO:0000256" key="2">
    <source>
        <dbReference type="ARBA" id="ARBA00023002"/>
    </source>
</evidence>
<dbReference type="Gene3D" id="3.40.50.720">
    <property type="entry name" value="NAD(P)-binding Rossmann-like Domain"/>
    <property type="match status" value="1"/>
</dbReference>
<comment type="caution">
    <text evidence="4">The sequence shown here is derived from an EMBL/GenBank/DDBJ whole genome shotgun (WGS) entry which is preliminary data.</text>
</comment>
<accession>A0A395NYP9</accession>
<evidence type="ECO:0000256" key="1">
    <source>
        <dbReference type="ARBA" id="ARBA00022857"/>
    </source>
</evidence>
<sequence>MMRIAVAGGRGFGFLLATELAQAAKAYNVVVLSRSARPEFDPFDVQVHVVDYHDHSSLTYALQGVDLVISTISGAEQLHLIDASGRGHVRMFVPSEFEGSLSRRQSRNDPLDRGSAQALALLKQWSESSRMKYTVFSCGIFMERFHPYGLGNTFNIGHGSGVGGAGEFLVNFSTATAEYTERDTKGHSVRVCLTSVYDVVRFIVAAVDLGPSHWPQEFTMCGERMTVRDLINACSTASNELEAYLNYYAQLCDYDKVAYYQRLLATANGRYDFSQATLNEAVNRSSSVNVQPVTFSAWLASIWHQTF</sequence>
<evidence type="ECO:0000313" key="5">
    <source>
        <dbReference type="Proteomes" id="UP000266272"/>
    </source>
</evidence>
<dbReference type="InterPro" id="IPR036291">
    <property type="entry name" value="NAD(P)-bd_dom_sf"/>
</dbReference>
<dbReference type="Pfam" id="PF05368">
    <property type="entry name" value="NmrA"/>
    <property type="match status" value="1"/>
</dbReference>
<organism evidence="4 5">
    <name type="scientific">Trichoderma arundinaceum</name>
    <dbReference type="NCBI Taxonomy" id="490622"/>
    <lineage>
        <taxon>Eukaryota</taxon>
        <taxon>Fungi</taxon>
        <taxon>Dikarya</taxon>
        <taxon>Ascomycota</taxon>
        <taxon>Pezizomycotina</taxon>
        <taxon>Sordariomycetes</taxon>
        <taxon>Hypocreomycetidae</taxon>
        <taxon>Hypocreales</taxon>
        <taxon>Hypocreaceae</taxon>
        <taxon>Trichoderma</taxon>
    </lineage>
</organism>
<dbReference type="AlphaFoldDB" id="A0A395NYP9"/>
<dbReference type="InterPro" id="IPR008030">
    <property type="entry name" value="NmrA-like"/>
</dbReference>
<dbReference type="EMBL" id="PXOA01000079">
    <property type="protein sequence ID" value="RFU80917.1"/>
    <property type="molecule type" value="Genomic_DNA"/>
</dbReference>
<dbReference type="InterPro" id="IPR051609">
    <property type="entry name" value="NmrA/Isoflavone_reductase-like"/>
</dbReference>
<keyword evidence="1" id="KW-0521">NADP</keyword>
<dbReference type="PANTHER" id="PTHR47706:SF5">
    <property type="entry name" value="ISOFLAVONE REDUCTASE"/>
    <property type="match status" value="1"/>
</dbReference>
<keyword evidence="2" id="KW-0560">Oxidoreductase</keyword>
<proteinExistence type="predicted"/>
<dbReference type="Proteomes" id="UP000266272">
    <property type="component" value="Unassembled WGS sequence"/>
</dbReference>